<dbReference type="AlphaFoldDB" id="A0A914YFU7"/>
<name>A0A914YFU7_9BILA</name>
<dbReference type="Proteomes" id="UP000887577">
    <property type="component" value="Unplaced"/>
</dbReference>
<keyword evidence="1" id="KW-1185">Reference proteome</keyword>
<reference evidence="2" key="1">
    <citation type="submission" date="2022-11" db="UniProtKB">
        <authorList>
            <consortium name="WormBaseParasite"/>
        </authorList>
    </citation>
    <scope>IDENTIFICATION</scope>
</reference>
<accession>A0A914YFU7</accession>
<proteinExistence type="predicted"/>
<dbReference type="WBParaSite" id="PSU_v2.g18191.t1">
    <property type="protein sequence ID" value="PSU_v2.g18191.t1"/>
    <property type="gene ID" value="PSU_v2.g18191"/>
</dbReference>
<evidence type="ECO:0000313" key="1">
    <source>
        <dbReference type="Proteomes" id="UP000887577"/>
    </source>
</evidence>
<protein>
    <submittedName>
        <fullName evidence="2">Uncharacterized protein</fullName>
    </submittedName>
</protein>
<sequence length="98" mass="11516">MKFTKVFDRPYNTRVSTMPVLTLDAKYLIVRRELVRKFNNVTVGKKDSLNSGKEKHWEPEGLAIDRKSKSLVIMFALGDHKKRFAQLYYIPLDKLIEE</sequence>
<evidence type="ECO:0000313" key="2">
    <source>
        <dbReference type="WBParaSite" id="PSU_v2.g18191.t1"/>
    </source>
</evidence>
<organism evidence="1 2">
    <name type="scientific">Panagrolaimus superbus</name>
    <dbReference type="NCBI Taxonomy" id="310955"/>
    <lineage>
        <taxon>Eukaryota</taxon>
        <taxon>Metazoa</taxon>
        <taxon>Ecdysozoa</taxon>
        <taxon>Nematoda</taxon>
        <taxon>Chromadorea</taxon>
        <taxon>Rhabditida</taxon>
        <taxon>Tylenchina</taxon>
        <taxon>Panagrolaimomorpha</taxon>
        <taxon>Panagrolaimoidea</taxon>
        <taxon>Panagrolaimidae</taxon>
        <taxon>Panagrolaimus</taxon>
    </lineage>
</organism>